<protein>
    <submittedName>
        <fullName evidence="2">MBL fold metallo-hydrolase</fullName>
    </submittedName>
</protein>
<gene>
    <name evidence="2" type="ORF">ACFP5Y_12595</name>
</gene>
<feature type="domain" description="Metallo-beta-lactamase" evidence="1">
    <location>
        <begin position="45"/>
        <end position="212"/>
    </location>
</feature>
<dbReference type="EMBL" id="JBHSSC010000043">
    <property type="protein sequence ID" value="MFC6182066.1"/>
    <property type="molecule type" value="Genomic_DNA"/>
</dbReference>
<dbReference type="InterPro" id="IPR050855">
    <property type="entry name" value="NDM-1-like"/>
</dbReference>
<accession>A0ABW1S2X5</accession>
<dbReference type="SUPFAM" id="SSF56281">
    <property type="entry name" value="Metallo-hydrolase/oxidoreductase"/>
    <property type="match status" value="1"/>
</dbReference>
<name>A0ABW1S2X5_9LACO</name>
<dbReference type="RefSeq" id="WP_379832483.1">
    <property type="nucleotide sequence ID" value="NZ_JBHSSC010000043.1"/>
</dbReference>
<organism evidence="2 3">
    <name type="scientific">Lactiplantibacillus daowaiensis</name>
    <dbReference type="NCBI Taxonomy" id="2559918"/>
    <lineage>
        <taxon>Bacteria</taxon>
        <taxon>Bacillati</taxon>
        <taxon>Bacillota</taxon>
        <taxon>Bacilli</taxon>
        <taxon>Lactobacillales</taxon>
        <taxon>Lactobacillaceae</taxon>
        <taxon>Lactiplantibacillus</taxon>
    </lineage>
</organism>
<dbReference type="SMART" id="SM00849">
    <property type="entry name" value="Lactamase_B"/>
    <property type="match status" value="1"/>
</dbReference>
<evidence type="ECO:0000313" key="2">
    <source>
        <dbReference type="EMBL" id="MFC6182066.1"/>
    </source>
</evidence>
<dbReference type="Gene3D" id="3.60.15.10">
    <property type="entry name" value="Ribonuclease Z/Hydroxyacylglutathione hydrolase-like"/>
    <property type="match status" value="1"/>
</dbReference>
<evidence type="ECO:0000313" key="3">
    <source>
        <dbReference type="Proteomes" id="UP001596282"/>
    </source>
</evidence>
<dbReference type="Pfam" id="PF00753">
    <property type="entry name" value="Lactamase_B"/>
    <property type="match status" value="1"/>
</dbReference>
<dbReference type="InterPro" id="IPR001279">
    <property type="entry name" value="Metallo-B-lactamas"/>
</dbReference>
<evidence type="ECO:0000259" key="1">
    <source>
        <dbReference type="SMART" id="SM00849"/>
    </source>
</evidence>
<proteinExistence type="predicted"/>
<sequence length="299" mass="33784">MVIDFSTKHHILIQNRDNGVLRPMDMPFFESKLIADGVWQILSDGDLSYLVEGEKEAIVIDSGYGAGNLRAFCQQLTSRPVNRILNTHDHFDHTANNSYFEVALMAAKTVPLATRPFPSFAGIDFPRDYPKQVIDDGDVISLGSRELAVYALPDHAVGSLAFLDTKARILFCGDEITPLGKIINGNAKTVYQQFQQLMTVRSSFDWLCSGPKAMLPATLFDTLYQDLQAIIKHGAGASFDQFPLHFEPSQLWQDVTQPVYMRQEARPEDRQLQAHPDNQQYQRVIVHNGFMTMYDSRQL</sequence>
<dbReference type="Proteomes" id="UP001596282">
    <property type="component" value="Unassembled WGS sequence"/>
</dbReference>
<dbReference type="PANTHER" id="PTHR42951:SF4">
    <property type="entry name" value="ACYL-COENZYME A THIOESTERASE MBLAC2"/>
    <property type="match status" value="1"/>
</dbReference>
<dbReference type="InterPro" id="IPR036866">
    <property type="entry name" value="RibonucZ/Hydroxyglut_hydro"/>
</dbReference>
<dbReference type="PANTHER" id="PTHR42951">
    <property type="entry name" value="METALLO-BETA-LACTAMASE DOMAIN-CONTAINING"/>
    <property type="match status" value="1"/>
</dbReference>
<reference evidence="3" key="1">
    <citation type="journal article" date="2019" name="Int. J. Syst. Evol. Microbiol.">
        <title>The Global Catalogue of Microorganisms (GCM) 10K type strain sequencing project: providing services to taxonomists for standard genome sequencing and annotation.</title>
        <authorList>
            <consortium name="The Broad Institute Genomics Platform"/>
            <consortium name="The Broad Institute Genome Sequencing Center for Infectious Disease"/>
            <person name="Wu L."/>
            <person name="Ma J."/>
        </authorList>
    </citation>
    <scope>NUCLEOTIDE SEQUENCE [LARGE SCALE GENOMIC DNA]</scope>
    <source>
        <strain evidence="3">CCM 8933</strain>
    </source>
</reference>
<comment type="caution">
    <text evidence="2">The sequence shown here is derived from an EMBL/GenBank/DDBJ whole genome shotgun (WGS) entry which is preliminary data.</text>
</comment>
<keyword evidence="3" id="KW-1185">Reference proteome</keyword>